<evidence type="ECO:0000313" key="1">
    <source>
        <dbReference type="EMBL" id="QBJ94447.1"/>
    </source>
</evidence>
<name>A0A4P6U523_STRSO</name>
<gene>
    <name evidence="1" type="ORF">D0Z67_29195</name>
</gene>
<organism evidence="1 2">
    <name type="scientific">Streptomyces seoulensis</name>
    <dbReference type="NCBI Taxonomy" id="73044"/>
    <lineage>
        <taxon>Bacteria</taxon>
        <taxon>Bacillati</taxon>
        <taxon>Actinomycetota</taxon>
        <taxon>Actinomycetes</taxon>
        <taxon>Kitasatosporales</taxon>
        <taxon>Streptomycetaceae</taxon>
        <taxon>Streptomyces</taxon>
    </lineage>
</organism>
<accession>A0A4P6U523</accession>
<keyword evidence="2" id="KW-1185">Reference proteome</keyword>
<protein>
    <submittedName>
        <fullName evidence="1">Uncharacterized protein</fullName>
    </submittedName>
</protein>
<sequence length="90" mass="9817">MARDLTAVVNTVGYHLTDIVRAWAARKNRMQEQPVIRVTFTRLDGNERLGHVDLGLAGLRALRDLVRNDTAPAPVAPAGRPALHVVGGDR</sequence>
<dbReference type="RefSeq" id="WP_031182942.1">
    <property type="nucleotide sequence ID" value="NZ_CP032230.1"/>
</dbReference>
<proteinExistence type="predicted"/>
<evidence type="ECO:0000313" key="2">
    <source>
        <dbReference type="Proteomes" id="UP000292547"/>
    </source>
</evidence>
<keyword evidence="1" id="KW-0614">Plasmid</keyword>
<dbReference type="AlphaFoldDB" id="A0A4P6U523"/>
<dbReference type="Proteomes" id="UP000292547">
    <property type="component" value="Plasmid unnamed"/>
</dbReference>
<dbReference type="GeneID" id="300102976"/>
<reference evidence="1 2" key="1">
    <citation type="submission" date="2018-08" db="EMBL/GenBank/DDBJ databases">
        <title>The complete genome sequence of Streptomyces seoulensis, a pioneer strain for nickel superoxide dismutase discovery.</title>
        <authorList>
            <person name="Shin J."/>
            <person name="Lee J.-S."/>
            <person name="Lee E.-J."/>
            <person name="Youn H.-D."/>
        </authorList>
    </citation>
    <scope>NUCLEOTIDE SEQUENCE [LARGE SCALE GENOMIC DNA]</scope>
    <source>
        <strain evidence="1 2">KCTC 9819</strain>
        <plasmid evidence="1 2">unnamed</plasmid>
    </source>
</reference>
<dbReference type="KEGG" id="sseo:D0Z67_29195"/>
<dbReference type="STRING" id="73044.GCA_000725795_04832"/>
<dbReference type="EMBL" id="CP032230">
    <property type="protein sequence ID" value="QBJ94447.1"/>
    <property type="molecule type" value="Genomic_DNA"/>
</dbReference>
<geneLocation type="plasmid" evidence="1">
    <name>unnamed</name>
</geneLocation>